<sequence>MTRWRAVLAGFALAACSEALVFALTGRVTLVGGLAGSAFAGYLVGPEPADGAWHGLLSSLAWGTLLIPGLVALAVTGDGTLPFPYEYLAPLFTTSGAATTGILLSVTLPNAIAGAVGGVASDARDDGDGGAATGTTGGRATRATDRGTNGDDVGWLGSNEET</sequence>
<feature type="region of interest" description="Disordered" evidence="1">
    <location>
        <begin position="123"/>
        <end position="162"/>
    </location>
</feature>
<dbReference type="RefSeq" id="WP_177213335.1">
    <property type="nucleotide sequence ID" value="NZ_FOOQ01000002.1"/>
</dbReference>
<dbReference type="AlphaFoldDB" id="A0A1I2SV04"/>
<evidence type="ECO:0000313" key="2">
    <source>
        <dbReference type="EMBL" id="SFG54757.1"/>
    </source>
</evidence>
<dbReference type="Proteomes" id="UP000198876">
    <property type="component" value="Unassembled WGS sequence"/>
</dbReference>
<organism evidence="2 3">
    <name type="scientific">Halopelagius inordinatus</name>
    <dbReference type="NCBI Taxonomy" id="553467"/>
    <lineage>
        <taxon>Archaea</taxon>
        <taxon>Methanobacteriati</taxon>
        <taxon>Methanobacteriota</taxon>
        <taxon>Stenosarchaea group</taxon>
        <taxon>Halobacteria</taxon>
        <taxon>Halobacteriales</taxon>
        <taxon>Haloferacaceae</taxon>
    </lineage>
</organism>
<dbReference type="STRING" id="553467.SAMN04488063_2376"/>
<gene>
    <name evidence="2" type="ORF">SAMN04488063_2376</name>
</gene>
<dbReference type="PROSITE" id="PS51257">
    <property type="entry name" value="PROKAR_LIPOPROTEIN"/>
    <property type="match status" value="1"/>
</dbReference>
<accession>A0A1I2SV04</accession>
<evidence type="ECO:0000313" key="3">
    <source>
        <dbReference type="Proteomes" id="UP000198876"/>
    </source>
</evidence>
<proteinExistence type="predicted"/>
<dbReference type="OrthoDB" id="342332at2157"/>
<dbReference type="Pfam" id="PF17647">
    <property type="entry name" value="DUF5518"/>
    <property type="match status" value="1"/>
</dbReference>
<dbReference type="InterPro" id="IPR040493">
    <property type="entry name" value="DUF5518"/>
</dbReference>
<reference evidence="3" key="1">
    <citation type="submission" date="2016-10" db="EMBL/GenBank/DDBJ databases">
        <authorList>
            <person name="Varghese N."/>
            <person name="Submissions S."/>
        </authorList>
    </citation>
    <scope>NUCLEOTIDE SEQUENCE [LARGE SCALE GENOMIC DNA]</scope>
    <source>
        <strain evidence="3">CGMCC 1.7739</strain>
    </source>
</reference>
<name>A0A1I2SV04_9EURY</name>
<evidence type="ECO:0000256" key="1">
    <source>
        <dbReference type="SAM" id="MobiDB-lite"/>
    </source>
</evidence>
<dbReference type="EMBL" id="FOOQ01000002">
    <property type="protein sequence ID" value="SFG54757.1"/>
    <property type="molecule type" value="Genomic_DNA"/>
</dbReference>
<protein>
    <submittedName>
        <fullName evidence="2">Uncharacterized protein</fullName>
    </submittedName>
</protein>
<keyword evidence="3" id="KW-1185">Reference proteome</keyword>